<dbReference type="AlphaFoldDB" id="A0A7G2EYK8"/>
<gene>
    <name evidence="2" type="ORF">AT9943_LOCUS14868</name>
</gene>
<evidence type="ECO:0000313" key="2">
    <source>
        <dbReference type="EMBL" id="CAD5327155.1"/>
    </source>
</evidence>
<name>A0A7G2EYK8_ARATH</name>
<dbReference type="Pfam" id="PF10551">
    <property type="entry name" value="MULE"/>
    <property type="match status" value="1"/>
</dbReference>
<dbReference type="EMBL" id="LR881469">
    <property type="protein sequence ID" value="CAD5327155.1"/>
    <property type="molecule type" value="Genomic_DNA"/>
</dbReference>
<evidence type="ECO:0000313" key="3">
    <source>
        <dbReference type="Proteomes" id="UP000516314"/>
    </source>
</evidence>
<dbReference type="PANTHER" id="PTHR31973">
    <property type="entry name" value="POLYPROTEIN, PUTATIVE-RELATED"/>
    <property type="match status" value="1"/>
</dbReference>
<sequence>MVVIIEITDRYIRTVSGSWGMGADGSWVFILNQHNAVRRMSIREGEKVAIVRRLVKEAYGSEYVGCELHMSYQWPDWMDIEGNFGGRTRLVQITLDETMSMYLTMRFEFKDLSLFVSKVNGPSPNHDPMPCRSLMDDEAMLCWIRSTQPVGGTVGESSSNVQSVPLRSNVEHVFSISSTDDTESKDRNEDEDSHFVEADLLANLGIPTINLADDIDSSKSLSGEGADKNIRVETIKECNFFGPSGTEKDGPLRVHFDLHVPLQEALEDMCQNFQFFNRDAAPTLDEQGEEALNRLFHFRRDRSTKKIITLTCVSDSCSWRFHIVRLEDSNNYQIRSATLDHTCSVEERSNYHKVATTRMIGSIMKAKYEGNIRGPRAIDLQRLLLADHSVRISYWKAWKSRELALEGAKGSSANSFSLLPTYLHVLRDAKGVYRFKYMFITYAASLEGFATKRGVIVIDGAHLKGKYLGCLLTASCQGTNFQVFPLAFGVVDSENDAAWEQFFWMLNTAIPDSSKILFVLDRHSPIYIGLRKVYLKVRHGACVVHLQRNIAVIRIDPVCAAYLESVGFSHSTRAYFLGERYNVMTINVAESLNVVLKEARELPIISLLEFIRKSLMTSFAIRRDAANSETSSMPPKMREVVHQNFEKLVRYSVRRIDRAFDLLHHPCSHAIAAAVSEGVPIQGLMAPEYSVESWRMSYPGKIKHMPDVGDVFLLPEQIAILQLFPPETRRPPSPSDLTMYGFRGKNVRPHDVSVAQANGCHYRNISRDIRTVSGIWAIELDISWVFIPNTHNAVKKGQYSRRGESSCCSRVTKGILWIGMNMRFEVADLSLLLSLVNVEELISGEENSNTSTLDEPTCLVGIELPITELATEGANGATDNPFSLLPAYLQGLGESNPGSLIEIKTVVNGKVVSEGVPILGLMALEYSVESWRMSYVGTIKPMPDVGDVFLLLEPIASLQLNPLSTCRPPAVMGARIVKMGYRLWWLIKEKSIKDGVKAEWKPT</sequence>
<protein>
    <submittedName>
        <fullName evidence="2">(thale cress) hypothetical protein</fullName>
    </submittedName>
</protein>
<dbReference type="Proteomes" id="UP000516314">
    <property type="component" value="Chromosome 4"/>
</dbReference>
<feature type="domain" description="MULE transposase" evidence="1">
    <location>
        <begin position="455"/>
        <end position="548"/>
    </location>
</feature>
<proteinExistence type="predicted"/>
<dbReference type="InterPro" id="IPR018289">
    <property type="entry name" value="MULE_transposase_dom"/>
</dbReference>
<evidence type="ECO:0000259" key="1">
    <source>
        <dbReference type="Pfam" id="PF10551"/>
    </source>
</evidence>
<dbReference type="PANTHER" id="PTHR31973:SF187">
    <property type="entry name" value="MUTATOR TRANSPOSASE MUDRA PROTEIN"/>
    <property type="match status" value="1"/>
</dbReference>
<organism evidence="2 3">
    <name type="scientific">Arabidopsis thaliana</name>
    <name type="common">Mouse-ear cress</name>
    <dbReference type="NCBI Taxonomy" id="3702"/>
    <lineage>
        <taxon>Eukaryota</taxon>
        <taxon>Viridiplantae</taxon>
        <taxon>Streptophyta</taxon>
        <taxon>Embryophyta</taxon>
        <taxon>Tracheophyta</taxon>
        <taxon>Spermatophyta</taxon>
        <taxon>Magnoliopsida</taxon>
        <taxon>eudicotyledons</taxon>
        <taxon>Gunneridae</taxon>
        <taxon>Pentapetalae</taxon>
        <taxon>rosids</taxon>
        <taxon>malvids</taxon>
        <taxon>Brassicales</taxon>
        <taxon>Brassicaceae</taxon>
        <taxon>Camelineae</taxon>
        <taxon>Arabidopsis</taxon>
    </lineage>
</organism>
<reference evidence="2 3" key="1">
    <citation type="submission" date="2020-09" db="EMBL/GenBank/DDBJ databases">
        <authorList>
            <person name="Ashkenazy H."/>
        </authorList>
    </citation>
    <scope>NUCLEOTIDE SEQUENCE [LARGE SCALE GENOMIC DNA]</scope>
    <source>
        <strain evidence="3">cv. Cdm-0</strain>
    </source>
</reference>
<accession>A0A7G2EYK8</accession>